<dbReference type="EMBL" id="CALNXI010000307">
    <property type="protein sequence ID" value="CAH3024528.1"/>
    <property type="molecule type" value="Genomic_DNA"/>
</dbReference>
<comment type="caution">
    <text evidence="1">The sequence shown here is derived from an EMBL/GenBank/DDBJ whole genome shotgun (WGS) entry which is preliminary data.</text>
</comment>
<keyword evidence="2" id="KW-1185">Reference proteome</keyword>
<organism evidence="1 2">
    <name type="scientific">Porites evermanni</name>
    <dbReference type="NCBI Taxonomy" id="104178"/>
    <lineage>
        <taxon>Eukaryota</taxon>
        <taxon>Metazoa</taxon>
        <taxon>Cnidaria</taxon>
        <taxon>Anthozoa</taxon>
        <taxon>Hexacorallia</taxon>
        <taxon>Scleractinia</taxon>
        <taxon>Fungiina</taxon>
        <taxon>Poritidae</taxon>
        <taxon>Porites</taxon>
    </lineage>
</organism>
<feature type="non-terminal residue" evidence="1">
    <location>
        <position position="1"/>
    </location>
</feature>
<proteinExistence type="predicted"/>
<name>A0ABN8M4G6_9CNID</name>
<dbReference type="Proteomes" id="UP001159427">
    <property type="component" value="Unassembled WGS sequence"/>
</dbReference>
<gene>
    <name evidence="1" type="ORF">PEVE_00023137</name>
</gene>
<evidence type="ECO:0000313" key="2">
    <source>
        <dbReference type="Proteomes" id="UP001159427"/>
    </source>
</evidence>
<reference evidence="1 2" key="1">
    <citation type="submission" date="2022-05" db="EMBL/GenBank/DDBJ databases">
        <authorList>
            <consortium name="Genoscope - CEA"/>
            <person name="William W."/>
        </authorList>
    </citation>
    <scope>NUCLEOTIDE SEQUENCE [LARGE SCALE GENOMIC DNA]</scope>
</reference>
<evidence type="ECO:0000313" key="1">
    <source>
        <dbReference type="EMBL" id="CAH3024528.1"/>
    </source>
</evidence>
<accession>A0ABN8M4G6</accession>
<sequence>ISTREKDEPPAVGFCEAVRRRVRIVCIGLQLFHRPLHNIYNGYLAKKVKTHSNGRSFWMLKIVTSKAQITHVNRYEDANFGEGEFLLNLLTVLNEHLVLGKFGTLALKLKDIDNEAEKCDMAAYQTQDPFSSNFFEIVKVERQHFPGIPLVTIYYISQTQEFRIFGGCKVKDDWASNRTITIAIHRLGQEGNTFSITRLNNGGTLQSRRDGLVI</sequence>
<protein>
    <submittedName>
        <fullName evidence="1">Uncharacterized protein</fullName>
    </submittedName>
</protein>